<dbReference type="EMBL" id="MT142405">
    <property type="protein sequence ID" value="QJA80056.1"/>
    <property type="molecule type" value="Genomic_DNA"/>
</dbReference>
<sequence>MALSKTEKREYCSGCTSNFYNGNNPLKINECWHLKTAKLVKRYRIYWWTPMDKASNFTEVKVLSCYNDLVNGHGYAYLENIPFHLRQEWKELKAKQRH</sequence>
<dbReference type="AlphaFoldDB" id="A0A6M3KDR4"/>
<evidence type="ECO:0000313" key="2">
    <source>
        <dbReference type="EMBL" id="QJA80056.1"/>
    </source>
</evidence>
<reference evidence="2" key="1">
    <citation type="submission" date="2020-03" db="EMBL/GenBank/DDBJ databases">
        <title>The deep terrestrial virosphere.</title>
        <authorList>
            <person name="Holmfeldt K."/>
            <person name="Nilsson E."/>
            <person name="Simone D."/>
            <person name="Lopez-Fernandez M."/>
            <person name="Wu X."/>
            <person name="de Brujin I."/>
            <person name="Lundin D."/>
            <person name="Andersson A."/>
            <person name="Bertilsson S."/>
            <person name="Dopson M."/>
        </authorList>
    </citation>
    <scope>NUCLEOTIDE SEQUENCE</scope>
    <source>
        <strain evidence="2">MM415A00784</strain>
        <strain evidence="1">MM415B01056</strain>
    </source>
</reference>
<name>A0A6M3KDR4_9ZZZZ</name>
<evidence type="ECO:0000313" key="1">
    <source>
        <dbReference type="EMBL" id="QJA60763.1"/>
    </source>
</evidence>
<dbReference type="EMBL" id="MT141420">
    <property type="protein sequence ID" value="QJA60763.1"/>
    <property type="molecule type" value="Genomic_DNA"/>
</dbReference>
<proteinExistence type="predicted"/>
<protein>
    <submittedName>
        <fullName evidence="2">Uncharacterized protein</fullName>
    </submittedName>
</protein>
<accession>A0A6M3KDR4</accession>
<organism evidence="2">
    <name type="scientific">viral metagenome</name>
    <dbReference type="NCBI Taxonomy" id="1070528"/>
    <lineage>
        <taxon>unclassified sequences</taxon>
        <taxon>metagenomes</taxon>
        <taxon>organismal metagenomes</taxon>
    </lineage>
</organism>
<gene>
    <name evidence="2" type="ORF">MM415A00784_0002</name>
    <name evidence="1" type="ORF">MM415B01056_0007</name>
</gene>